<dbReference type="InterPro" id="IPR044084">
    <property type="entry name" value="AvModA-like_subst-bd"/>
</dbReference>
<evidence type="ECO:0000256" key="4">
    <source>
        <dbReference type="ARBA" id="ARBA00022729"/>
    </source>
</evidence>
<accession>A0A1H9VKI2</accession>
<comment type="similarity">
    <text evidence="1">Belongs to the bacterial solute-binding protein ModA family.</text>
</comment>
<dbReference type="RefSeq" id="WP_093073870.1">
    <property type="nucleotide sequence ID" value="NZ_FOGV01000021.1"/>
</dbReference>
<feature type="signal peptide" evidence="6">
    <location>
        <begin position="1"/>
        <end position="19"/>
    </location>
</feature>
<dbReference type="PROSITE" id="PS51257">
    <property type="entry name" value="PROKAR_LIPOPROTEIN"/>
    <property type="match status" value="1"/>
</dbReference>
<dbReference type="Pfam" id="PF13531">
    <property type="entry name" value="SBP_bac_11"/>
    <property type="match status" value="1"/>
</dbReference>
<evidence type="ECO:0000256" key="3">
    <source>
        <dbReference type="ARBA" id="ARBA00022723"/>
    </source>
</evidence>
<feature type="chain" id="PRO_5039210517" evidence="6">
    <location>
        <begin position="20"/>
        <end position="262"/>
    </location>
</feature>
<gene>
    <name evidence="7" type="ORF">SAMN05444126_12136</name>
</gene>
<proteinExistence type="inferred from homology"/>
<dbReference type="STRING" id="1464123.SAMN05444126_12136"/>
<dbReference type="GO" id="GO:1901359">
    <property type="term" value="F:tungstate binding"/>
    <property type="evidence" value="ECO:0007669"/>
    <property type="project" value="UniProtKB-ARBA"/>
</dbReference>
<keyword evidence="2 5" id="KW-0500">Molybdenum</keyword>
<evidence type="ECO:0000256" key="5">
    <source>
        <dbReference type="PIRSR" id="PIRSR004846-1"/>
    </source>
</evidence>
<dbReference type="GO" id="GO:0015689">
    <property type="term" value="P:molybdate ion transport"/>
    <property type="evidence" value="ECO:0007669"/>
    <property type="project" value="InterPro"/>
</dbReference>
<protein>
    <submittedName>
        <fullName evidence="7">Molybdate transport system substrate-binding protein</fullName>
    </submittedName>
</protein>
<evidence type="ECO:0000256" key="1">
    <source>
        <dbReference type="ARBA" id="ARBA00009175"/>
    </source>
</evidence>
<dbReference type="FunFam" id="3.40.190.10:FF:000035">
    <property type="entry name" value="Molybdate ABC transporter substrate-binding protein"/>
    <property type="match status" value="1"/>
</dbReference>
<dbReference type="OrthoDB" id="9785015at2"/>
<feature type="binding site" evidence="5">
    <location>
        <position position="67"/>
    </location>
    <ligand>
        <name>molybdate</name>
        <dbReference type="ChEBI" id="CHEBI:36264"/>
    </ligand>
</feature>
<dbReference type="GO" id="GO:0046872">
    <property type="term" value="F:metal ion binding"/>
    <property type="evidence" value="ECO:0007669"/>
    <property type="project" value="UniProtKB-KW"/>
</dbReference>
<reference evidence="8" key="1">
    <citation type="submission" date="2016-10" db="EMBL/GenBank/DDBJ databases">
        <authorList>
            <person name="de Groot N.N."/>
        </authorList>
    </citation>
    <scope>NUCLEOTIDE SEQUENCE [LARGE SCALE GENOMIC DNA]</scope>
    <source>
        <strain evidence="8">10nlg</strain>
    </source>
</reference>
<dbReference type="PANTHER" id="PTHR30632">
    <property type="entry name" value="MOLYBDATE-BINDING PERIPLASMIC PROTEIN"/>
    <property type="match status" value="1"/>
</dbReference>
<dbReference type="InterPro" id="IPR005950">
    <property type="entry name" value="ModA"/>
</dbReference>
<dbReference type="Proteomes" id="UP000199318">
    <property type="component" value="Unassembled WGS sequence"/>
</dbReference>
<dbReference type="Gene3D" id="3.40.190.10">
    <property type="entry name" value="Periplasmic binding protein-like II"/>
    <property type="match status" value="2"/>
</dbReference>
<dbReference type="GO" id="GO:0030973">
    <property type="term" value="F:molybdate ion binding"/>
    <property type="evidence" value="ECO:0007669"/>
    <property type="project" value="InterPro"/>
</dbReference>
<evidence type="ECO:0000256" key="6">
    <source>
        <dbReference type="SAM" id="SignalP"/>
    </source>
</evidence>
<dbReference type="PIRSF" id="PIRSF004846">
    <property type="entry name" value="ModA"/>
    <property type="match status" value="1"/>
</dbReference>
<comment type="caution">
    <text evidence="7">The sequence shown here is derived from an EMBL/GenBank/DDBJ whole genome shotgun (WGS) entry which is preliminary data.</text>
</comment>
<dbReference type="AlphaFoldDB" id="A0A1H9VKI2"/>
<dbReference type="CDD" id="cd13539">
    <property type="entry name" value="PBP2_AvModA"/>
    <property type="match status" value="1"/>
</dbReference>
<dbReference type="SUPFAM" id="SSF53850">
    <property type="entry name" value="Periplasmic binding protein-like II"/>
    <property type="match status" value="1"/>
</dbReference>
<organism evidence="7 8">
    <name type="scientific">Salisediminibacterium halotolerans</name>
    <dbReference type="NCBI Taxonomy" id="517425"/>
    <lineage>
        <taxon>Bacteria</taxon>
        <taxon>Bacillati</taxon>
        <taxon>Bacillota</taxon>
        <taxon>Bacilli</taxon>
        <taxon>Bacillales</taxon>
        <taxon>Bacillaceae</taxon>
        <taxon>Salisediminibacterium</taxon>
    </lineage>
</organism>
<sequence>MKKRIAAGAIILAISSGCAAESGQEEAAETAEVSIAAASDLNPAFQALKDEFEAETGVELTFSFGSTGQLADQIENGAPFDVFASANVSFIDHLIETDDIIEESAQPYAFGRIGLMMKEENTGAAENIADLTSAEIEQLSIANPAHAPYGMAAEEALKASGLYADVENKLVYGRNITDAFTHIETGNADVGIIAYSLGIANEDGYDFILLDEELHEPIEQVIGVTSQADHPEEAQLFIDYITDGSGKETMEAYGFIVPEEES</sequence>
<dbReference type="InterPro" id="IPR050682">
    <property type="entry name" value="ModA/WtpA"/>
</dbReference>
<evidence type="ECO:0000256" key="2">
    <source>
        <dbReference type="ARBA" id="ARBA00022505"/>
    </source>
</evidence>
<keyword evidence="3 5" id="KW-0479">Metal-binding</keyword>
<dbReference type="PANTHER" id="PTHR30632:SF14">
    <property type="entry name" value="TUNGSTATE_MOLYBDATE_CHROMATE-BINDING PROTEIN MODA"/>
    <property type="match status" value="1"/>
</dbReference>
<feature type="binding site" evidence="5">
    <location>
        <position position="176"/>
    </location>
    <ligand>
        <name>molybdate</name>
        <dbReference type="ChEBI" id="CHEBI:36264"/>
    </ligand>
</feature>
<name>A0A1H9VKI2_9BACI</name>
<keyword evidence="8" id="KW-1185">Reference proteome</keyword>
<evidence type="ECO:0000313" key="7">
    <source>
        <dbReference type="EMBL" id="SES22094.1"/>
    </source>
</evidence>
<keyword evidence="4 6" id="KW-0732">Signal</keyword>
<dbReference type="NCBIfam" id="TIGR01256">
    <property type="entry name" value="modA"/>
    <property type="match status" value="1"/>
</dbReference>
<evidence type="ECO:0000313" key="8">
    <source>
        <dbReference type="Proteomes" id="UP000199318"/>
    </source>
</evidence>
<dbReference type="EMBL" id="FOGV01000021">
    <property type="protein sequence ID" value="SES22094.1"/>
    <property type="molecule type" value="Genomic_DNA"/>
</dbReference>